<name>A0ACD0P7T1_9BASI</name>
<reference evidence="1 2" key="1">
    <citation type="journal article" date="2018" name="Mol. Biol. Evol.">
        <title>Broad Genomic Sampling Reveals a Smut Pathogenic Ancestry of the Fungal Clade Ustilaginomycotina.</title>
        <authorList>
            <person name="Kijpornyongpan T."/>
            <person name="Mondo S.J."/>
            <person name="Barry K."/>
            <person name="Sandor L."/>
            <person name="Lee J."/>
            <person name="Lipzen A."/>
            <person name="Pangilinan J."/>
            <person name="LaButti K."/>
            <person name="Hainaut M."/>
            <person name="Henrissat B."/>
            <person name="Grigoriev I.V."/>
            <person name="Spatafora J.W."/>
            <person name="Aime M.C."/>
        </authorList>
    </citation>
    <scope>NUCLEOTIDE SEQUENCE [LARGE SCALE GENOMIC DNA]</scope>
    <source>
        <strain evidence="1 2">SA 807</strain>
    </source>
</reference>
<accession>A0ACD0P7T1</accession>
<feature type="non-terminal residue" evidence="1">
    <location>
        <position position="1"/>
    </location>
</feature>
<evidence type="ECO:0000313" key="1">
    <source>
        <dbReference type="EMBL" id="PWN54072.1"/>
    </source>
</evidence>
<gene>
    <name evidence="1" type="ORF">IE53DRAFT_296074</name>
</gene>
<sequence length="328" mass="38403">KDEQILRYPFEGVGGVTLLNSDLWRLDEGEFLNDTVIEFGLKHMLEKIKGSNPELASQIHLFSSFFYKKLTEFGDRSEKGREKGYNNVKKWTNKVNLFEKRYIVVPINEYLHWYMAIIVSQSYGSRGQASTQGSPSSPRSRQHGKERGMPEDETLVIVFDSLQSSHGAVKTVMRDYLWLEARDKGQLRDPERNTRETAKVLHVDANVPIQPNHCDCGIYLLHFFDRFFSDPEAFTKLAWVSKVGRRRAEKSDSSQWNPELVPTRRQEWRTTILELSEEWKVKRAAEEQEKQERKRRMKKEQHQQHPSPRGLRSGLNHETREGEDDHDD</sequence>
<evidence type="ECO:0000313" key="2">
    <source>
        <dbReference type="Proteomes" id="UP000245626"/>
    </source>
</evidence>
<dbReference type="Proteomes" id="UP000245626">
    <property type="component" value="Unassembled WGS sequence"/>
</dbReference>
<keyword evidence="2" id="KW-1185">Reference proteome</keyword>
<dbReference type="EMBL" id="KZ819697">
    <property type="protein sequence ID" value="PWN54072.1"/>
    <property type="molecule type" value="Genomic_DNA"/>
</dbReference>
<feature type="non-terminal residue" evidence="1">
    <location>
        <position position="328"/>
    </location>
</feature>
<proteinExistence type="predicted"/>
<protein>
    <submittedName>
        <fullName evidence="1">Cysteine proteinase</fullName>
    </submittedName>
</protein>
<organism evidence="1 2">
    <name type="scientific">Violaceomyces palustris</name>
    <dbReference type="NCBI Taxonomy" id="1673888"/>
    <lineage>
        <taxon>Eukaryota</taxon>
        <taxon>Fungi</taxon>
        <taxon>Dikarya</taxon>
        <taxon>Basidiomycota</taxon>
        <taxon>Ustilaginomycotina</taxon>
        <taxon>Ustilaginomycetes</taxon>
        <taxon>Violaceomycetales</taxon>
        <taxon>Violaceomycetaceae</taxon>
        <taxon>Violaceomyces</taxon>
    </lineage>
</organism>